<protein>
    <submittedName>
        <fullName evidence="1">CLUMA_CG005636, isoform A</fullName>
    </submittedName>
</protein>
<name>A0A1J1HVG4_9DIPT</name>
<reference evidence="1 2" key="1">
    <citation type="submission" date="2015-04" db="EMBL/GenBank/DDBJ databases">
        <authorList>
            <person name="Syromyatnikov M.Y."/>
            <person name="Popov V.N."/>
        </authorList>
    </citation>
    <scope>NUCLEOTIDE SEQUENCE [LARGE SCALE GENOMIC DNA]</scope>
</reference>
<organism evidence="1 2">
    <name type="scientific">Clunio marinus</name>
    <dbReference type="NCBI Taxonomy" id="568069"/>
    <lineage>
        <taxon>Eukaryota</taxon>
        <taxon>Metazoa</taxon>
        <taxon>Ecdysozoa</taxon>
        <taxon>Arthropoda</taxon>
        <taxon>Hexapoda</taxon>
        <taxon>Insecta</taxon>
        <taxon>Pterygota</taxon>
        <taxon>Neoptera</taxon>
        <taxon>Endopterygota</taxon>
        <taxon>Diptera</taxon>
        <taxon>Nematocera</taxon>
        <taxon>Chironomoidea</taxon>
        <taxon>Chironomidae</taxon>
        <taxon>Clunio</taxon>
    </lineage>
</organism>
<gene>
    <name evidence="1" type="ORF">CLUMA_CG005636</name>
</gene>
<evidence type="ECO:0000313" key="2">
    <source>
        <dbReference type="Proteomes" id="UP000183832"/>
    </source>
</evidence>
<proteinExistence type="predicted"/>
<dbReference type="Proteomes" id="UP000183832">
    <property type="component" value="Unassembled WGS sequence"/>
</dbReference>
<sequence>MKIMKNVGSDFTLHKHKNKMPNGHASLNHFSTLFISRKVKVYIFVIAIHEKGLRNGLAYLKLLHFIPPMHA</sequence>
<keyword evidence="2" id="KW-1185">Reference proteome</keyword>
<evidence type="ECO:0000313" key="1">
    <source>
        <dbReference type="EMBL" id="CRK92056.1"/>
    </source>
</evidence>
<accession>A0A1J1HVG4</accession>
<dbReference type="AlphaFoldDB" id="A0A1J1HVG4"/>
<dbReference type="EMBL" id="CVRI01000022">
    <property type="protein sequence ID" value="CRK92056.1"/>
    <property type="molecule type" value="Genomic_DNA"/>
</dbReference>